<dbReference type="STRING" id="1432141.A0A015KA19"/>
<dbReference type="PANTHER" id="PTHR10378">
    <property type="entry name" value="LIM DOMAIN-BINDING PROTEIN"/>
    <property type="match status" value="1"/>
</dbReference>
<organism evidence="2 3">
    <name type="scientific">Rhizophagus irregularis (strain DAOM 197198w)</name>
    <name type="common">Glomus intraradices</name>
    <dbReference type="NCBI Taxonomy" id="1432141"/>
    <lineage>
        <taxon>Eukaryota</taxon>
        <taxon>Fungi</taxon>
        <taxon>Fungi incertae sedis</taxon>
        <taxon>Mucoromycota</taxon>
        <taxon>Glomeromycotina</taxon>
        <taxon>Glomeromycetes</taxon>
        <taxon>Glomerales</taxon>
        <taxon>Glomeraceae</taxon>
        <taxon>Rhizophagus</taxon>
    </lineage>
</organism>
<evidence type="ECO:0000313" key="3">
    <source>
        <dbReference type="Proteomes" id="UP000022910"/>
    </source>
</evidence>
<dbReference type="EMBL" id="JEMT01012237">
    <property type="protein sequence ID" value="EXX76425.1"/>
    <property type="molecule type" value="Genomic_DNA"/>
</dbReference>
<reference evidence="2 3" key="1">
    <citation type="submission" date="2014-02" db="EMBL/GenBank/DDBJ databases">
        <title>Single nucleus genome sequencing reveals high similarity among nuclei of an endomycorrhizal fungus.</title>
        <authorList>
            <person name="Lin K."/>
            <person name="Geurts R."/>
            <person name="Zhang Z."/>
            <person name="Limpens E."/>
            <person name="Saunders D.G."/>
            <person name="Mu D."/>
            <person name="Pang E."/>
            <person name="Cao H."/>
            <person name="Cha H."/>
            <person name="Lin T."/>
            <person name="Zhou Q."/>
            <person name="Shang Y."/>
            <person name="Li Y."/>
            <person name="Ivanov S."/>
            <person name="Sharma T."/>
            <person name="Velzen R.V."/>
            <person name="Ruijter N.D."/>
            <person name="Aanen D.K."/>
            <person name="Win J."/>
            <person name="Kamoun S."/>
            <person name="Bisseling T."/>
            <person name="Huang S."/>
        </authorList>
    </citation>
    <scope>NUCLEOTIDE SEQUENCE [LARGE SCALE GENOMIC DNA]</scope>
    <source>
        <strain evidence="3">DAOM197198w</strain>
    </source>
</reference>
<dbReference type="Pfam" id="PF01803">
    <property type="entry name" value="LIM_bind"/>
    <property type="match status" value="1"/>
</dbReference>
<comment type="caution">
    <text evidence="2">The sequence shown here is derived from an EMBL/GenBank/DDBJ whole genome shotgun (WGS) entry which is preliminary data.</text>
</comment>
<sequence>MANLNPAAYANGGITIPNGLVGMPNNPRAMHLAMTQNPIGFPTMLTANMNNQRLQQMPMGQNPSPPITRNPVSYLSRPSGRSILRVLLFGEYLAGENAVNKKDIAYWKRIVMEFFSEEGRMIYGLWNPEAGGSRSFDIPNPVISRFFQVNFESGVTSIQLTMNSIKENFTTPVSIANNCMAYNSTVEAKASLIYNYEDGSRVVASGRLKVRLNHHLKIDCFEFNTEKHMEYVPRQQQTMLPESPIGPMGIPIKTLRCLELAEGVVTLHDLIEKSISSNKGPLLTLYALANPEQQSQTIINQSNHTPPTPGPSPPEPPAKTPKEKNENLNMEQQHYTDIPAPSPSTSNANIKDSPTSKTSVKSSPVFSKMDTPKQKRRKPQYTRKNSRQETGS</sequence>
<dbReference type="InterPro" id="IPR029005">
    <property type="entry name" value="LIM-bd/SEUSS"/>
</dbReference>
<dbReference type="OrthoDB" id="774557at2759"/>
<name>A0A015KA19_RHIIW</name>
<feature type="region of interest" description="Disordered" evidence="1">
    <location>
        <begin position="299"/>
        <end position="392"/>
    </location>
</feature>
<dbReference type="AlphaFoldDB" id="A0A015KA19"/>
<feature type="compositionally biased region" description="Pro residues" evidence="1">
    <location>
        <begin position="306"/>
        <end position="319"/>
    </location>
</feature>
<dbReference type="Proteomes" id="UP000022910">
    <property type="component" value="Unassembled WGS sequence"/>
</dbReference>
<gene>
    <name evidence="2" type="ORF">RirG_033190</name>
</gene>
<evidence type="ECO:0008006" key="4">
    <source>
        <dbReference type="Google" id="ProtNLM"/>
    </source>
</evidence>
<feature type="compositionally biased region" description="Polar residues" evidence="1">
    <location>
        <begin position="343"/>
        <end position="352"/>
    </location>
</feature>
<accession>A0A015KA19</accession>
<feature type="compositionally biased region" description="Basic residues" evidence="1">
    <location>
        <begin position="374"/>
        <end position="385"/>
    </location>
</feature>
<protein>
    <recommendedName>
        <fullName evidence="4">LIM-domain binding protein</fullName>
    </recommendedName>
</protein>
<proteinExistence type="predicted"/>
<evidence type="ECO:0000313" key="2">
    <source>
        <dbReference type="EMBL" id="EXX76425.1"/>
    </source>
</evidence>
<keyword evidence="3" id="KW-1185">Reference proteome</keyword>
<feature type="compositionally biased region" description="Low complexity" evidence="1">
    <location>
        <begin position="353"/>
        <end position="365"/>
    </location>
</feature>
<evidence type="ECO:0000256" key="1">
    <source>
        <dbReference type="SAM" id="MobiDB-lite"/>
    </source>
</evidence>